<accession>A0ABN5PLF7</accession>
<organism evidence="2 3">
    <name type="scientific">Actinomyces lilanjuaniae</name>
    <dbReference type="NCBI Taxonomy" id="2321394"/>
    <lineage>
        <taxon>Bacteria</taxon>
        <taxon>Bacillati</taxon>
        <taxon>Actinomycetota</taxon>
        <taxon>Actinomycetes</taxon>
        <taxon>Actinomycetales</taxon>
        <taxon>Actinomycetaceae</taxon>
        <taxon>Actinomyces</taxon>
    </lineage>
</organism>
<evidence type="ECO:0000313" key="2">
    <source>
        <dbReference type="EMBL" id="AYD89170.1"/>
    </source>
</evidence>
<feature type="region of interest" description="Disordered" evidence="1">
    <location>
        <begin position="81"/>
        <end position="102"/>
    </location>
</feature>
<feature type="region of interest" description="Disordered" evidence="1">
    <location>
        <begin position="283"/>
        <end position="373"/>
    </location>
</feature>
<protein>
    <recommendedName>
        <fullName evidence="4">HTH cro/C1-type domain-containing protein</fullName>
    </recommendedName>
</protein>
<dbReference type="InterPro" id="IPR001387">
    <property type="entry name" value="Cro/C1-type_HTH"/>
</dbReference>
<dbReference type="Gene3D" id="1.10.260.40">
    <property type="entry name" value="lambda repressor-like DNA-binding domains"/>
    <property type="match status" value="1"/>
</dbReference>
<feature type="compositionally biased region" description="Low complexity" evidence="1">
    <location>
        <begin position="357"/>
        <end position="366"/>
    </location>
</feature>
<dbReference type="CDD" id="cd00093">
    <property type="entry name" value="HTH_XRE"/>
    <property type="match status" value="1"/>
</dbReference>
<evidence type="ECO:0000256" key="1">
    <source>
        <dbReference type="SAM" id="MobiDB-lite"/>
    </source>
</evidence>
<keyword evidence="3" id="KW-1185">Reference proteome</keyword>
<feature type="compositionally biased region" description="Basic residues" evidence="1">
    <location>
        <begin position="301"/>
        <end position="321"/>
    </location>
</feature>
<dbReference type="SUPFAM" id="SSF47413">
    <property type="entry name" value="lambda repressor-like DNA-binding domains"/>
    <property type="match status" value="1"/>
</dbReference>
<reference evidence="2 3" key="1">
    <citation type="submission" date="2018-09" db="EMBL/GenBank/DDBJ databases">
        <authorList>
            <person name="Li J."/>
        </authorList>
    </citation>
    <scope>NUCLEOTIDE SEQUENCE [LARGE SCALE GENOMIC DNA]</scope>
    <source>
        <strain evidence="2 3">2129</strain>
    </source>
</reference>
<evidence type="ECO:0008006" key="4">
    <source>
        <dbReference type="Google" id="ProtNLM"/>
    </source>
</evidence>
<gene>
    <name evidence="2" type="ORF">D5R93_02255</name>
</gene>
<evidence type="ECO:0000313" key="3">
    <source>
        <dbReference type="Proteomes" id="UP000273001"/>
    </source>
</evidence>
<feature type="compositionally biased region" description="Basic and acidic residues" evidence="1">
    <location>
        <begin position="87"/>
        <end position="102"/>
    </location>
</feature>
<dbReference type="Proteomes" id="UP000273001">
    <property type="component" value="Chromosome"/>
</dbReference>
<sequence length="373" mass="41196">MSATTVARMEARRGRIMMAQAERPWQETTLVECGPRPARGEDPEEWAARVADEARERLEEGAHRRDGALCPCCRQPVAPGGWVPWPPDDRQEEPVSRPDDKGARAWAGWLPPASYPALLSRAQAREVTRCDQAGALDATTRADPRSTLLTRVAYIQRESGGRAARAAERAADHAAAAAGTGHRDHARGQAVQTRFLDSWSAARDRWEAEHAAVLAADRLPGPVLRALRTTMGLDQASLAHHLAVSTDTVRWWESGRSLINHGATQEVWDMWQEWVRATRALTETHQQGDVPVLPPTPPSHPARRRRPPGRTPVHHQPRTTHHPTTPHTRPEVVHPVGDQRRSPAPHGTTSAEEAAQDRLAFARAALTTPWSRG</sequence>
<dbReference type="EMBL" id="CP032514">
    <property type="protein sequence ID" value="AYD89170.1"/>
    <property type="molecule type" value="Genomic_DNA"/>
</dbReference>
<proteinExistence type="predicted"/>
<dbReference type="RefSeq" id="WP_120203575.1">
    <property type="nucleotide sequence ID" value="NZ_CP032514.1"/>
</dbReference>
<dbReference type="InterPro" id="IPR010982">
    <property type="entry name" value="Lambda_DNA-bd_dom_sf"/>
</dbReference>
<feature type="compositionally biased region" description="Basic and acidic residues" evidence="1">
    <location>
        <begin position="328"/>
        <end position="341"/>
    </location>
</feature>
<name>A0ABN5PLF7_9ACTO</name>